<dbReference type="Gene3D" id="3.40.50.150">
    <property type="entry name" value="Vaccinia Virus protein VP39"/>
    <property type="match status" value="1"/>
</dbReference>
<dbReference type="SUPFAM" id="SSF55298">
    <property type="entry name" value="YjgF-like"/>
    <property type="match status" value="1"/>
</dbReference>
<reference evidence="3 4" key="1">
    <citation type="journal article" date="2022" name="Front. Cell. Infect. Microbiol.">
        <title>The Genomes of Two Strains of Taenia crassiceps the Animal Model for the Study of Human Cysticercosis.</title>
        <authorList>
            <person name="Bobes R.J."/>
            <person name="Estrada K."/>
            <person name="Rios-Valencia D.G."/>
            <person name="Calderon-Gallegos A."/>
            <person name="de la Torre P."/>
            <person name="Carrero J.C."/>
            <person name="Sanchez-Flores A."/>
            <person name="Laclette J.P."/>
        </authorList>
    </citation>
    <scope>NUCLEOTIDE SEQUENCE [LARGE SCALE GENOMIC DNA]</scope>
    <source>
        <strain evidence="3">WFUcys</strain>
    </source>
</reference>
<dbReference type="Pfam" id="PF01042">
    <property type="entry name" value="Ribonuc_L-PSP"/>
    <property type="match status" value="1"/>
</dbReference>
<dbReference type="InterPro" id="IPR006175">
    <property type="entry name" value="YjgF/YER057c/UK114"/>
</dbReference>
<protein>
    <submittedName>
        <fullName evidence="3">Uncharacterized protein</fullName>
    </submittedName>
</protein>
<organism evidence="3 4">
    <name type="scientific">Taenia crassiceps</name>
    <dbReference type="NCBI Taxonomy" id="6207"/>
    <lineage>
        <taxon>Eukaryota</taxon>
        <taxon>Metazoa</taxon>
        <taxon>Spiralia</taxon>
        <taxon>Lophotrochozoa</taxon>
        <taxon>Platyhelminthes</taxon>
        <taxon>Cestoda</taxon>
        <taxon>Eucestoda</taxon>
        <taxon>Cyclophyllidea</taxon>
        <taxon>Taeniidae</taxon>
        <taxon>Taenia</taxon>
    </lineage>
</organism>
<dbReference type="PANTHER" id="PTHR13069:SF21">
    <property type="entry name" value="ALKYLATED DNA REPAIR PROTEIN ALKB HOMOLOG 8"/>
    <property type="match status" value="1"/>
</dbReference>
<evidence type="ECO:0000256" key="1">
    <source>
        <dbReference type="ARBA" id="ARBA00022603"/>
    </source>
</evidence>
<dbReference type="InterPro" id="IPR051422">
    <property type="entry name" value="AlkB_tRNA_MeTrf/Diox"/>
</dbReference>
<dbReference type="InterPro" id="IPR029063">
    <property type="entry name" value="SAM-dependent_MTases_sf"/>
</dbReference>
<dbReference type="Proteomes" id="UP001651158">
    <property type="component" value="Unassembled WGS sequence"/>
</dbReference>
<evidence type="ECO:0000256" key="2">
    <source>
        <dbReference type="ARBA" id="ARBA00022679"/>
    </source>
</evidence>
<keyword evidence="4" id="KW-1185">Reference proteome</keyword>
<dbReference type="Gene3D" id="3.30.1330.40">
    <property type="entry name" value="RutC-like"/>
    <property type="match status" value="1"/>
</dbReference>
<comment type="caution">
    <text evidence="3">The sequence shown here is derived from an EMBL/GenBank/DDBJ whole genome shotgun (WGS) entry which is preliminary data.</text>
</comment>
<proteinExistence type="predicted"/>
<dbReference type="CDD" id="cd00448">
    <property type="entry name" value="YjgF_YER057c_UK114_family"/>
    <property type="match status" value="1"/>
</dbReference>
<dbReference type="EMBL" id="JAKROA010000015">
    <property type="protein sequence ID" value="KAL5103841.1"/>
    <property type="molecule type" value="Genomic_DNA"/>
</dbReference>
<accession>A0ABR4Q2P5</accession>
<dbReference type="PANTHER" id="PTHR13069">
    <property type="entry name" value="ALKYLATED DNA REPAIR PROTEIN ALKB HOMOLOG 8"/>
    <property type="match status" value="1"/>
</dbReference>
<keyword evidence="2" id="KW-0808">Transferase</keyword>
<dbReference type="SUPFAM" id="SSF53335">
    <property type="entry name" value="S-adenosyl-L-methionine-dependent methyltransferases"/>
    <property type="match status" value="1"/>
</dbReference>
<dbReference type="InterPro" id="IPR035959">
    <property type="entry name" value="RutC-like_sf"/>
</dbReference>
<evidence type="ECO:0000313" key="3">
    <source>
        <dbReference type="EMBL" id="KAL5103841.1"/>
    </source>
</evidence>
<evidence type="ECO:0000313" key="4">
    <source>
        <dbReference type="Proteomes" id="UP001651158"/>
    </source>
</evidence>
<name>A0ABR4Q2P5_9CEST</name>
<gene>
    <name evidence="3" type="ORF">TcWFU_001714</name>
</gene>
<sequence>MLFLRVCIHHQLSHVPWPQRRSDRIGQLGINPATMELVGPSIEQQTQQALKNLFNIVKECGGQARDVVKTTVLLTDMENFAAVNKIYAKFIAAFTTSTGLRLLRNINAPELELRYVHEVYDAIAESFSDSRYAPWPGVLRFLRSLPSGSWGADIGCGNDFFICVAVLHHLSTPQRRLEGLQSVASLLKVGGLGLIQVWAKDQHWEGQKTAYLQSGKSDSGKADVLLPWNASKKKAGTATKVEVMRYYHVFEAKELEDLIAQVPCLELIESSYEQGNWSAIVRKIEPNLGDNNGGSSSL</sequence>
<keyword evidence="1" id="KW-0489">Methyltransferase</keyword>